<comment type="caution">
    <text evidence="3">The sequence shown here is derived from an EMBL/GenBank/DDBJ whole genome shotgun (WGS) entry which is preliminary data.</text>
</comment>
<reference evidence="3 4" key="1">
    <citation type="submission" date="2017-01" db="EMBL/GenBank/DDBJ databases">
        <authorList>
            <person name="Mah S.A."/>
            <person name="Swanson W.J."/>
            <person name="Moy G.W."/>
            <person name="Vacquier V.D."/>
        </authorList>
    </citation>
    <scope>NUCLEOTIDE SEQUENCE [LARGE SCALE GENOMIC DNA]</scope>
    <source>
        <strain evidence="3">PDD-32b-74</strain>
    </source>
</reference>
<protein>
    <submittedName>
        <fullName evidence="3">Short-chain dehydrogenase</fullName>
    </submittedName>
</protein>
<dbReference type="SUPFAM" id="SSF51735">
    <property type="entry name" value="NAD(P)-binding Rossmann-fold domains"/>
    <property type="match status" value="1"/>
</dbReference>
<dbReference type="PANTHER" id="PTHR43008">
    <property type="entry name" value="BENZIL REDUCTASE"/>
    <property type="match status" value="1"/>
</dbReference>
<comment type="similarity">
    <text evidence="1">Belongs to the short-chain dehydrogenases/reductases (SDR) family.</text>
</comment>
<name>A0A244EVE9_PSESX</name>
<dbReference type="Proteomes" id="UP000195128">
    <property type="component" value="Unassembled WGS sequence"/>
</dbReference>
<dbReference type="NCBIfam" id="NF005395">
    <property type="entry name" value="PRK06940.1"/>
    <property type="match status" value="1"/>
</dbReference>
<evidence type="ECO:0000256" key="1">
    <source>
        <dbReference type="ARBA" id="ARBA00006484"/>
    </source>
</evidence>
<sequence length="278" mass="28716">MKNLSSVTVVIGAGAIGQAIARRVSAGKHVLLAELRQDNAEAAARVLRDAGFEVTTAVVDVSSRDSVETLVQTATALGSVTGVINAAGVSPSQAPVATILRVDLYGTALVLETFGEVIAQGGSAIVIASQSGHRLPALSPEQNAALATTPVEALLALPMLQAAQVTDPLQAYQLSKRGNSLRVMAEAVRWGKRGARVNTISPGIIFTPLARDELSGPRGEGYRRMIELSPTGRGGTPDEVGALAALLMGPEGTFITGSDFLMDGGVTAAYWYGDLAPE</sequence>
<dbReference type="AlphaFoldDB" id="A0A244EVE9"/>
<dbReference type="InterPro" id="IPR002347">
    <property type="entry name" value="SDR_fam"/>
</dbReference>
<organism evidence="3 4">
    <name type="scientific">Pseudomonas syringae</name>
    <dbReference type="NCBI Taxonomy" id="317"/>
    <lineage>
        <taxon>Bacteria</taxon>
        <taxon>Pseudomonadati</taxon>
        <taxon>Pseudomonadota</taxon>
        <taxon>Gammaproteobacteria</taxon>
        <taxon>Pseudomonadales</taxon>
        <taxon>Pseudomonadaceae</taxon>
        <taxon>Pseudomonas</taxon>
    </lineage>
</organism>
<dbReference type="PRINTS" id="PR00081">
    <property type="entry name" value="GDHRDH"/>
</dbReference>
<dbReference type="PANTHER" id="PTHR43008:SF4">
    <property type="entry name" value="CHAIN DEHYDROGENASE, PUTATIVE (AFU_ORTHOLOGUE AFUA_4G08710)-RELATED"/>
    <property type="match status" value="1"/>
</dbReference>
<gene>
    <name evidence="3" type="ORF">BW686_04185</name>
</gene>
<keyword evidence="2" id="KW-0560">Oxidoreductase</keyword>
<dbReference type="Pfam" id="PF13561">
    <property type="entry name" value="adh_short_C2"/>
    <property type="match status" value="1"/>
</dbReference>
<dbReference type="Gene3D" id="3.40.50.720">
    <property type="entry name" value="NAD(P)-binding Rossmann-like Domain"/>
    <property type="match status" value="1"/>
</dbReference>
<dbReference type="RefSeq" id="WP_084914526.1">
    <property type="nucleotide sequence ID" value="NZ_MTSA01000003.1"/>
</dbReference>
<evidence type="ECO:0000313" key="3">
    <source>
        <dbReference type="EMBL" id="OUM08525.1"/>
    </source>
</evidence>
<proteinExistence type="inferred from homology"/>
<dbReference type="GO" id="GO:0050664">
    <property type="term" value="F:oxidoreductase activity, acting on NAD(P)H, oxygen as acceptor"/>
    <property type="evidence" value="ECO:0007669"/>
    <property type="project" value="TreeGrafter"/>
</dbReference>
<evidence type="ECO:0000313" key="4">
    <source>
        <dbReference type="Proteomes" id="UP000195128"/>
    </source>
</evidence>
<dbReference type="EMBL" id="MTSA01000003">
    <property type="protein sequence ID" value="OUM08525.1"/>
    <property type="molecule type" value="Genomic_DNA"/>
</dbReference>
<dbReference type="InterPro" id="IPR036291">
    <property type="entry name" value="NAD(P)-bd_dom_sf"/>
</dbReference>
<evidence type="ECO:0000256" key="2">
    <source>
        <dbReference type="ARBA" id="ARBA00023002"/>
    </source>
</evidence>
<dbReference type="OrthoDB" id="9779623at2"/>
<dbReference type="Pfam" id="PF00106">
    <property type="entry name" value="adh_short"/>
    <property type="match status" value="1"/>
</dbReference>
<accession>A0A244EVE9</accession>